<keyword evidence="3" id="KW-1185">Reference proteome</keyword>
<dbReference type="AlphaFoldDB" id="A0A813YFS5"/>
<feature type="coiled-coil region" evidence="1">
    <location>
        <begin position="195"/>
        <end position="247"/>
    </location>
</feature>
<gene>
    <name evidence="2" type="ORF">OXX778_LOCUS10542</name>
</gene>
<dbReference type="OrthoDB" id="10531011at2759"/>
<evidence type="ECO:0000313" key="2">
    <source>
        <dbReference type="EMBL" id="CAF0883579.1"/>
    </source>
</evidence>
<dbReference type="Proteomes" id="UP000663879">
    <property type="component" value="Unassembled WGS sequence"/>
</dbReference>
<keyword evidence="1" id="KW-0175">Coiled coil</keyword>
<evidence type="ECO:0000313" key="3">
    <source>
        <dbReference type="Proteomes" id="UP000663879"/>
    </source>
</evidence>
<reference evidence="2" key="1">
    <citation type="submission" date="2021-02" db="EMBL/GenBank/DDBJ databases">
        <authorList>
            <person name="Nowell W R."/>
        </authorList>
    </citation>
    <scope>NUCLEOTIDE SEQUENCE</scope>
    <source>
        <strain evidence="2">Ploen Becks lab</strain>
    </source>
</reference>
<dbReference type="EMBL" id="CAJNOC010001683">
    <property type="protein sequence ID" value="CAF0883579.1"/>
    <property type="molecule type" value="Genomic_DNA"/>
</dbReference>
<organism evidence="2 3">
    <name type="scientific">Brachionus calyciflorus</name>
    <dbReference type="NCBI Taxonomy" id="104777"/>
    <lineage>
        <taxon>Eukaryota</taxon>
        <taxon>Metazoa</taxon>
        <taxon>Spiralia</taxon>
        <taxon>Gnathifera</taxon>
        <taxon>Rotifera</taxon>
        <taxon>Eurotatoria</taxon>
        <taxon>Monogononta</taxon>
        <taxon>Pseudotrocha</taxon>
        <taxon>Ploima</taxon>
        <taxon>Brachionidae</taxon>
        <taxon>Brachionus</taxon>
    </lineage>
</organism>
<proteinExistence type="predicted"/>
<name>A0A813YFS5_9BILA</name>
<feature type="coiled-coil region" evidence="1">
    <location>
        <begin position="73"/>
        <end position="121"/>
    </location>
</feature>
<accession>A0A813YFS5</accession>
<protein>
    <submittedName>
        <fullName evidence="2">Uncharacterized protein</fullName>
    </submittedName>
</protein>
<evidence type="ECO:0000256" key="1">
    <source>
        <dbReference type="SAM" id="Coils"/>
    </source>
</evidence>
<comment type="caution">
    <text evidence="2">The sequence shown here is derived from an EMBL/GenBank/DDBJ whole genome shotgun (WGS) entry which is preliminary data.</text>
</comment>
<sequence length="374" mass="45153">MDINNNNDFFNYQANELENYISKNIPEIARSEILAGINMLKFGYYNQMKLLKEKLNFYEIQLNSTDIRREYEIKNLEEKNSTLEKTVKKHQEIIQSQKKTISQIETDLNEYKQKLMEYEVQTIQNNQIVNELKNKINELDLSYSKYYTIENQNKEILDILLDARQNDYEEKQQENLDENDPEWLKRKYSSSLMIFRTMQKKMREATNEFNNKQLEFQKENENLNTRVKELELKIEQIQKEKWDLCADLKSTNEYYQMASDQLEKYQESLEGFKYALTDEYKRSMKEFYKELNTCIESLIKIVRYSQDVFNKKSKSMVDVSSLDMPILFDEKNWNPNLIFKKDFWPAETKKIRDLKATYIDFKVKYNLIALTDLD</sequence>